<evidence type="ECO:0000313" key="3">
    <source>
        <dbReference type="Proteomes" id="UP000315534"/>
    </source>
</evidence>
<dbReference type="InterPro" id="IPR045670">
    <property type="entry name" value="DUF5916"/>
</dbReference>
<comment type="caution">
    <text evidence="2">The sequence shown here is derived from an EMBL/GenBank/DDBJ whole genome shotgun (WGS) entry which is preliminary data.</text>
</comment>
<proteinExistence type="predicted"/>
<accession>A0A523XGP7</accession>
<feature type="domain" description="DUF5916" evidence="1">
    <location>
        <begin position="275"/>
        <end position="351"/>
    </location>
</feature>
<dbReference type="CDD" id="cd09618">
    <property type="entry name" value="CBM9_like_2"/>
    <property type="match status" value="1"/>
</dbReference>
<dbReference type="Gene3D" id="2.60.40.1190">
    <property type="match status" value="1"/>
</dbReference>
<dbReference type="Proteomes" id="UP000315534">
    <property type="component" value="Unassembled WGS sequence"/>
</dbReference>
<dbReference type="AlphaFoldDB" id="A0A523XGP7"/>
<organism evidence="2 3">
    <name type="scientific">candidate division TA06 bacterium</name>
    <dbReference type="NCBI Taxonomy" id="2250710"/>
    <lineage>
        <taxon>Bacteria</taxon>
        <taxon>Bacteria division TA06</taxon>
    </lineage>
</organism>
<dbReference type="EMBL" id="SOIP01000488">
    <property type="protein sequence ID" value="TET78450.1"/>
    <property type="molecule type" value="Genomic_DNA"/>
</dbReference>
<dbReference type="SUPFAM" id="SSF49344">
    <property type="entry name" value="CBD9-like"/>
    <property type="match status" value="1"/>
</dbReference>
<evidence type="ECO:0000259" key="1">
    <source>
        <dbReference type="Pfam" id="PF19313"/>
    </source>
</evidence>
<gene>
    <name evidence="2" type="ORF">E3J38_08550</name>
</gene>
<name>A0A523XGP7_UNCT6</name>
<reference evidence="2 3" key="1">
    <citation type="submission" date="2019-03" db="EMBL/GenBank/DDBJ databases">
        <title>Metabolic potential of uncultured bacteria and archaea associated with petroleum seepage in deep-sea sediments.</title>
        <authorList>
            <person name="Dong X."/>
            <person name="Hubert C."/>
        </authorList>
    </citation>
    <scope>NUCLEOTIDE SEQUENCE [LARGE SCALE GENOMIC DNA]</scope>
    <source>
        <strain evidence="2">E29_bin36</strain>
    </source>
</reference>
<sequence>MLDSIEAKVITQLSLLVCLLASAPNPAGQTYAISPVRVRKPPKIDGYLTDRCWKLARPVGNFTQFSPEEGVPSQEKTYAYCVYDANNIYFGFACLDSRYKEMSAKLTPRESYEMGDCVALFLDTFHDRQNAFLFQTNALGIQLDARVFEDGSRTDESWDGLWRAEGRLTTRGWFVEIEIPFKTLRFPPELIQIWGVQFWRYIERLDETSYWVPVSRAEGARISRFGRLGKMKDIRPGLHLEIKPYVMGRGEMSQYDSIVTDTTTGATDTLLVETKEAFADGGVDIKWQITPNVTADATFNPDFGQVEADPEFVNLSRYEYYLEERRPFFLEGKELLANPHTIFYSRRVGKRLPDGTEVPILGGTRLSGKIWNTSFLLSAAATEGVRSADYREPPALYSVGRIKWDILESSNFGILVAGKDTLNGYSRCTSFDTNLRLLSRFDMTAQAAKSWNVSPDLEGYLGTVSAHFNSADWSFGGSYTDIDRNFHVEEFGYVPQYGSKSHRSEVSFHPRLNRMGIRSLSASLKYLADKRYEHPSYSQYIGPLISINFMDQWSAWAGGYLGNKYEVGEEKPYSNIYGGVASDYRLPVSATVHFRQLSTYNYSKQYFGHHRKGYATIEIRPSTNIHLSGDFEYLREYTEDWSLDESTLTASQHLRISLTRDLHLRVYALENTYTKRYTGNGLVEWEFAPQSRIYLAYTEVRNDSLGDMRFKDRIGFMKLTYLLNL</sequence>
<evidence type="ECO:0000313" key="2">
    <source>
        <dbReference type="EMBL" id="TET78450.1"/>
    </source>
</evidence>
<protein>
    <recommendedName>
        <fullName evidence="1">DUF5916 domain-containing protein</fullName>
    </recommendedName>
</protein>
<dbReference type="Pfam" id="PF19313">
    <property type="entry name" value="DUF5916"/>
    <property type="match status" value="1"/>
</dbReference>